<keyword evidence="5" id="KW-0547">Nucleotide-binding</keyword>
<dbReference type="Pfam" id="PF00176">
    <property type="entry name" value="SNF2-rel_dom"/>
    <property type="match status" value="1"/>
</dbReference>
<feature type="region of interest" description="Disordered" evidence="12">
    <location>
        <begin position="432"/>
        <end position="472"/>
    </location>
</feature>
<dbReference type="Pfam" id="PF00734">
    <property type="entry name" value="CBM_1"/>
    <property type="match status" value="1"/>
</dbReference>
<dbReference type="Pfam" id="PF10503">
    <property type="entry name" value="Esterase_PHB"/>
    <property type="match status" value="1"/>
</dbReference>
<dbReference type="InterPro" id="IPR027417">
    <property type="entry name" value="P-loop_NTPase"/>
</dbReference>
<reference evidence="16 17" key="1">
    <citation type="journal article" date="2017" name="Biotechnol. Biofuels">
        <title>Differential beta-glucosidase expression as a function of carbon source availability in Talaromyces amestolkiae: a genomic and proteomic approach.</title>
        <authorList>
            <person name="de Eugenio L.I."/>
            <person name="Mendez-Liter J.A."/>
            <person name="Nieto-Dominguez M."/>
            <person name="Alonso L."/>
            <person name="Gil-Munoz J."/>
            <person name="Barriuso J."/>
            <person name="Prieto A."/>
            <person name="Martinez M.J."/>
        </authorList>
    </citation>
    <scope>NUCLEOTIDE SEQUENCE [LARGE SCALE GENOMIC DNA]</scope>
    <source>
        <strain evidence="16 17">CIB</strain>
    </source>
</reference>
<feature type="region of interest" description="Disordered" evidence="12">
    <location>
        <begin position="482"/>
        <end position="501"/>
    </location>
</feature>
<evidence type="ECO:0000259" key="15">
    <source>
        <dbReference type="PROSITE" id="PS51194"/>
    </source>
</evidence>
<dbReference type="GO" id="GO:0005576">
    <property type="term" value="C:extracellular region"/>
    <property type="evidence" value="ECO:0007669"/>
    <property type="project" value="InterPro"/>
</dbReference>
<dbReference type="GO" id="GO:0005634">
    <property type="term" value="C:nucleus"/>
    <property type="evidence" value="ECO:0007669"/>
    <property type="project" value="UniProtKB-SubCell"/>
</dbReference>
<dbReference type="FunFam" id="3.40.50.10810:FF:000014">
    <property type="entry name" value="SWI/SNF-related matrix-associated actin-dependent regulator of chromatin subfamily A containing DEAD/H box 1"/>
    <property type="match status" value="1"/>
</dbReference>
<evidence type="ECO:0000256" key="8">
    <source>
        <dbReference type="ARBA" id="ARBA00022840"/>
    </source>
</evidence>
<dbReference type="InterPro" id="IPR010126">
    <property type="entry name" value="Esterase_phb"/>
</dbReference>
<feature type="domain" description="Helicase ATP-binding" evidence="14">
    <location>
        <begin position="907"/>
        <end position="1074"/>
    </location>
</feature>
<gene>
    <name evidence="16" type="ORF">BHQ10_008258</name>
</gene>
<keyword evidence="17" id="KW-1185">Reference proteome</keyword>
<evidence type="ECO:0000256" key="2">
    <source>
        <dbReference type="ARBA" id="ARBA00007025"/>
    </source>
</evidence>
<dbReference type="EMBL" id="MIKG01000018">
    <property type="protein sequence ID" value="RAO72246.1"/>
    <property type="molecule type" value="Genomic_DNA"/>
</dbReference>
<dbReference type="PANTHER" id="PTHR10799">
    <property type="entry name" value="SNF2/RAD54 HELICASE FAMILY"/>
    <property type="match status" value="1"/>
</dbReference>
<dbReference type="GO" id="GO:0030248">
    <property type="term" value="F:cellulose binding"/>
    <property type="evidence" value="ECO:0007669"/>
    <property type="project" value="InterPro"/>
</dbReference>
<dbReference type="Gene3D" id="3.40.50.10810">
    <property type="entry name" value="Tandem AAA-ATPase domain"/>
    <property type="match status" value="1"/>
</dbReference>
<evidence type="ECO:0000256" key="1">
    <source>
        <dbReference type="ARBA" id="ARBA00004123"/>
    </source>
</evidence>
<dbReference type="GO" id="GO:0016787">
    <property type="term" value="F:hydrolase activity"/>
    <property type="evidence" value="ECO:0007669"/>
    <property type="project" value="UniProtKB-KW"/>
</dbReference>
<protein>
    <recommendedName>
        <fullName evidence="3">DNA helicase</fullName>
        <ecNumber evidence="3">3.6.4.12</ecNumber>
    </recommendedName>
</protein>
<dbReference type="GO" id="GO:0140658">
    <property type="term" value="F:ATP-dependent chromatin remodeler activity"/>
    <property type="evidence" value="ECO:0007669"/>
    <property type="project" value="UniProtKB-ARBA"/>
</dbReference>
<dbReference type="SUPFAM" id="SSF53474">
    <property type="entry name" value="alpha/beta-Hydrolases"/>
    <property type="match status" value="2"/>
</dbReference>
<dbReference type="Gene3D" id="3.40.50.300">
    <property type="entry name" value="P-loop containing nucleotide triphosphate hydrolases"/>
    <property type="match status" value="1"/>
</dbReference>
<evidence type="ECO:0000256" key="3">
    <source>
        <dbReference type="ARBA" id="ARBA00012551"/>
    </source>
</evidence>
<dbReference type="InterPro" id="IPR000254">
    <property type="entry name" value="CBD"/>
</dbReference>
<dbReference type="NCBIfam" id="TIGR01840">
    <property type="entry name" value="esterase_phb"/>
    <property type="match status" value="1"/>
</dbReference>
<keyword evidence="7" id="KW-0347">Helicase</keyword>
<feature type="compositionally biased region" description="Basic and acidic residues" evidence="12">
    <location>
        <begin position="656"/>
        <end position="667"/>
    </location>
</feature>
<dbReference type="GO" id="GO:0005524">
    <property type="term" value="F:ATP binding"/>
    <property type="evidence" value="ECO:0007669"/>
    <property type="project" value="UniProtKB-KW"/>
</dbReference>
<feature type="region of interest" description="Disordered" evidence="12">
    <location>
        <begin position="652"/>
        <end position="732"/>
    </location>
</feature>
<evidence type="ECO:0000256" key="7">
    <source>
        <dbReference type="ARBA" id="ARBA00022806"/>
    </source>
</evidence>
<dbReference type="SMART" id="SM00490">
    <property type="entry name" value="HELICc"/>
    <property type="match status" value="1"/>
</dbReference>
<dbReference type="CDD" id="cd18793">
    <property type="entry name" value="SF2_C_SNF"/>
    <property type="match status" value="1"/>
</dbReference>
<organism evidence="16 17">
    <name type="scientific">Talaromyces amestolkiae</name>
    <dbReference type="NCBI Taxonomy" id="1196081"/>
    <lineage>
        <taxon>Eukaryota</taxon>
        <taxon>Fungi</taxon>
        <taxon>Dikarya</taxon>
        <taxon>Ascomycota</taxon>
        <taxon>Pezizomycotina</taxon>
        <taxon>Eurotiomycetes</taxon>
        <taxon>Eurotiomycetidae</taxon>
        <taxon>Eurotiales</taxon>
        <taxon>Trichocomaceae</taxon>
        <taxon>Talaromyces</taxon>
        <taxon>Talaromyces sect. Talaromyces</taxon>
    </lineage>
</organism>
<proteinExistence type="inferred from homology"/>
<dbReference type="GO" id="GO:0003678">
    <property type="term" value="F:DNA helicase activity"/>
    <property type="evidence" value="ECO:0007669"/>
    <property type="project" value="UniProtKB-EC"/>
</dbReference>
<keyword evidence="6" id="KW-0378">Hydrolase</keyword>
<dbReference type="InterPro" id="IPR000330">
    <property type="entry name" value="SNF2_N"/>
</dbReference>
<dbReference type="STRING" id="1196081.A0A364L8W1"/>
<dbReference type="SUPFAM" id="SSF52540">
    <property type="entry name" value="P-loop containing nucleoside triphosphate hydrolases"/>
    <property type="match status" value="2"/>
</dbReference>
<evidence type="ECO:0000256" key="13">
    <source>
        <dbReference type="SAM" id="SignalP"/>
    </source>
</evidence>
<keyword evidence="9" id="KW-0156">Chromatin regulator</keyword>
<dbReference type="GO" id="GO:0003677">
    <property type="term" value="F:DNA binding"/>
    <property type="evidence" value="ECO:0007669"/>
    <property type="project" value="UniProtKB-KW"/>
</dbReference>
<dbReference type="GO" id="GO:0005694">
    <property type="term" value="C:chromosome"/>
    <property type="evidence" value="ECO:0007669"/>
    <property type="project" value="UniProtKB-ARBA"/>
</dbReference>
<dbReference type="Pfam" id="PF00271">
    <property type="entry name" value="Helicase_C"/>
    <property type="match status" value="1"/>
</dbReference>
<evidence type="ECO:0000256" key="12">
    <source>
        <dbReference type="SAM" id="MobiDB-lite"/>
    </source>
</evidence>
<dbReference type="InterPro" id="IPR049730">
    <property type="entry name" value="SNF2/RAD54-like_C"/>
</dbReference>
<feature type="compositionally biased region" description="Basic and acidic residues" evidence="12">
    <location>
        <begin position="701"/>
        <end position="710"/>
    </location>
</feature>
<evidence type="ECO:0000256" key="6">
    <source>
        <dbReference type="ARBA" id="ARBA00022801"/>
    </source>
</evidence>
<evidence type="ECO:0000259" key="14">
    <source>
        <dbReference type="PROSITE" id="PS51192"/>
    </source>
</evidence>
<keyword evidence="11" id="KW-0539">Nucleus</keyword>
<feature type="region of interest" description="Disordered" evidence="12">
    <location>
        <begin position="779"/>
        <end position="798"/>
    </location>
</feature>
<dbReference type="OrthoDB" id="5857104at2759"/>
<evidence type="ECO:0000313" key="16">
    <source>
        <dbReference type="EMBL" id="RAO72246.1"/>
    </source>
</evidence>
<accession>A0A364L8W1</accession>
<evidence type="ECO:0000256" key="5">
    <source>
        <dbReference type="ARBA" id="ARBA00022741"/>
    </source>
</evidence>
<dbReference type="GeneID" id="63797472"/>
<evidence type="ECO:0000256" key="9">
    <source>
        <dbReference type="ARBA" id="ARBA00022853"/>
    </source>
</evidence>
<feature type="region of interest" description="Disordered" evidence="12">
    <location>
        <begin position="296"/>
        <end position="318"/>
    </location>
</feature>
<dbReference type="Gene3D" id="3.40.50.1820">
    <property type="entry name" value="alpha/beta hydrolase"/>
    <property type="match status" value="1"/>
</dbReference>
<dbReference type="PROSITE" id="PS51194">
    <property type="entry name" value="HELICASE_CTER"/>
    <property type="match status" value="1"/>
</dbReference>
<evidence type="ECO:0000256" key="11">
    <source>
        <dbReference type="ARBA" id="ARBA00023242"/>
    </source>
</evidence>
<comment type="caution">
    <text evidence="16">The sequence shown here is derived from an EMBL/GenBank/DDBJ whole genome shotgun (WGS) entry which is preliminary data.</text>
</comment>
<feature type="domain" description="Helicase C-terminal" evidence="15">
    <location>
        <begin position="1262"/>
        <end position="1418"/>
    </location>
</feature>
<dbReference type="GO" id="GO:0005975">
    <property type="term" value="P:carbohydrate metabolic process"/>
    <property type="evidence" value="ECO:0007669"/>
    <property type="project" value="InterPro"/>
</dbReference>
<feature type="chain" id="PRO_5016826697" description="DNA helicase" evidence="13">
    <location>
        <begin position="19"/>
        <end position="1437"/>
    </location>
</feature>
<dbReference type="PROSITE" id="PS51192">
    <property type="entry name" value="HELICASE_ATP_BIND_1"/>
    <property type="match status" value="1"/>
</dbReference>
<dbReference type="InterPro" id="IPR029058">
    <property type="entry name" value="AB_hydrolase_fold"/>
</dbReference>
<dbReference type="RefSeq" id="XP_040736760.1">
    <property type="nucleotide sequence ID" value="XM_040881043.1"/>
</dbReference>
<sequence>MAIPFILALAWLLPAVLAASLTQVSNFGDNPGSLQMYIYVPNTLASKPAVIVAMHPCGGSATSYYGTYDYHTPADQYGYILIYPSATRDYNCFDAYSSASLTHNGGSDSLSIVNMVKYVISTYNADSSKVYMTGSSSGAIMTNVLAGAYPDVFAAGSAFSGMPYACLYGAGGADPEMSNQTCSQGQINHTGQQWASYVHNGYPGYTGKYPRLQVWHGTADNVISYADFGQEISQWTTVNGLSFTSNQTNTPLSGYTKMIYGDGTQFQAFSAAGVGHWVPTDVSVVLNWFGITGGSTTTTTTTTSTTPTTTTTTSSSTSTGQCTAAHWAQCGGIGYTGCTACSNNQSTNMEESVPDTPSLRKDVDDAETVATVLIAPRTQQTPLSQRFTQPTQIIDRTPNEPKSVVQVAASSPAGPASSPVRPHHGGVLANLMAPSGTQFRPPSNPHIQKRAPALSDDEGPNYAGGSSDEDELTIATNIKPRILSKPPSKSPEKVMESPIGNKESSVGFKDLTARFAYQPSNKRSSEHLQSFDRDSAKKLKQTTISRAIPVDDDDSSGDIKTIEDIEDYRMRNFVTRLLVLFPSLTIQEGLRAFSQSGGILDRASEQIARQEELDKASSPDEIELTMITHPHERMNTAKQNIKSKQKILQKYTANVQRKDVAEDDSKPKARRLMRGPRPGATSSEASPVPELAPKPKSRLIQRKDLKREPSPEEESMASESESEASPEEDDSDIEKKVLNFINTCTVPALADLAATPEAIATLIVDARPFRTLNAVRAVTEKTEESASAKKSRRPKKPIGDKVVDKAIEMMKGYEACDALVAHCESLGKPLAAEMKQWGIDMFGNKGNGELDLVSLEHDSGIGTPATDDGDDVVAHGGRKSRFISQPSIISPDWTLKNYQIVGINWLSLLFHKKLSCILADDMGLGKTFQVIAFLAHLFEQGVTGPHLIVVPASTIENWLREFNKFCPTLNVMPYYAKQQERAEIRLAIEDDIENVNVVITTYTVAKAKDDSRFLRNLGFCVCVFDEGHVLKNSESKIYDQLIRIPAEFRLLLTGTPLQNNLQELVSLLGFMLPDVFSKHKEDLQTIFAQKAKATDTAEHAALLSAQRIARARSMISPFVLRRKKYQVIDLPAKISRVEYCEMNETQQEIYREENEEVRKLLLDRAAGIKTGNKSAHILMKLRFSAIHPLLKRRIYNEKTLSKMAKACLKEEQWSLSDPDIIFEELQPYNDFECHSMCVKHPKSLGQFALKNQEWMNSGKIDKLCELLKKFKENGDRTLIFSQFTLVMDILEYVLETINMGFFRLDGRTNVEDRQSILDAFYEQTDIPVFMLSTKAGGAGINLACANKVIIFDSSFNPQEDVQAENRAHRVGQTREVEVIRLVTKGTIEEQIYALGQTKLALDQRVVGDDLADSKRSEEVGMKVVEDMMAADLKPTDV</sequence>
<keyword evidence="10" id="KW-0238">DNA-binding</keyword>
<dbReference type="SMART" id="SM00487">
    <property type="entry name" value="DEXDc"/>
    <property type="match status" value="1"/>
</dbReference>
<comment type="subcellular location">
    <subcellularLocation>
        <location evidence="1">Nucleus</location>
    </subcellularLocation>
</comment>
<dbReference type="InterPro" id="IPR014001">
    <property type="entry name" value="Helicase_ATP-bd"/>
</dbReference>
<keyword evidence="8" id="KW-0067">ATP-binding</keyword>
<feature type="signal peptide" evidence="13">
    <location>
        <begin position="1"/>
        <end position="18"/>
    </location>
</feature>
<evidence type="ECO:0000256" key="10">
    <source>
        <dbReference type="ARBA" id="ARBA00023125"/>
    </source>
</evidence>
<comment type="similarity">
    <text evidence="2">Belongs to the SNF2/RAD54 helicase family.</text>
</comment>
<evidence type="ECO:0000256" key="4">
    <source>
        <dbReference type="ARBA" id="ARBA00022729"/>
    </source>
</evidence>
<name>A0A364L8W1_TALAM</name>
<dbReference type="InterPro" id="IPR001650">
    <property type="entry name" value="Helicase_C-like"/>
</dbReference>
<dbReference type="EC" id="3.6.4.12" evidence="3"/>
<feature type="compositionally biased region" description="Acidic residues" evidence="12">
    <location>
        <begin position="711"/>
        <end position="732"/>
    </location>
</feature>
<evidence type="ECO:0000313" key="17">
    <source>
        <dbReference type="Proteomes" id="UP000249363"/>
    </source>
</evidence>
<keyword evidence="4 13" id="KW-0732">Signal</keyword>
<dbReference type="InterPro" id="IPR038718">
    <property type="entry name" value="SNF2-like_sf"/>
</dbReference>
<dbReference type="Proteomes" id="UP000249363">
    <property type="component" value="Unassembled WGS sequence"/>
</dbReference>